<dbReference type="InterPro" id="IPR012337">
    <property type="entry name" value="RNaseH-like_sf"/>
</dbReference>
<name>A0A8H5H2E0_9AGAR</name>
<dbReference type="AlphaFoldDB" id="A0A8H5H2E0"/>
<dbReference type="EMBL" id="JAACJN010000097">
    <property type="protein sequence ID" value="KAF5375483.1"/>
    <property type="molecule type" value="Genomic_DNA"/>
</dbReference>
<dbReference type="InterPro" id="IPR008906">
    <property type="entry name" value="HATC_C_dom"/>
</dbReference>
<comment type="caution">
    <text evidence="2">The sequence shown here is derived from an EMBL/GenBank/DDBJ whole genome shotgun (WGS) entry which is preliminary data.</text>
</comment>
<dbReference type="SUPFAM" id="SSF53098">
    <property type="entry name" value="Ribonuclease H-like"/>
    <property type="match status" value="1"/>
</dbReference>
<gene>
    <name evidence="2" type="ORF">D9757_009954</name>
</gene>
<dbReference type="OrthoDB" id="3058553at2759"/>
<dbReference type="PANTHER" id="PTHR23272">
    <property type="entry name" value="BED FINGER-RELATED"/>
    <property type="match status" value="1"/>
</dbReference>
<feature type="domain" description="HAT C-terminal dimerisation" evidence="1">
    <location>
        <begin position="29"/>
        <end position="113"/>
    </location>
</feature>
<dbReference type="Proteomes" id="UP000518752">
    <property type="component" value="Unassembled WGS sequence"/>
</dbReference>
<keyword evidence="3" id="KW-1185">Reference proteome</keyword>
<dbReference type="PANTHER" id="PTHR23272:SF161">
    <property type="entry name" value="ZINC FINGER BED DOMAIN-CONTAINING PROTEIN RICESLEEPER 1-LIKE"/>
    <property type="match status" value="1"/>
</dbReference>
<reference evidence="2 3" key="1">
    <citation type="journal article" date="2020" name="ISME J.">
        <title>Uncovering the hidden diversity of litter-decomposition mechanisms in mushroom-forming fungi.</title>
        <authorList>
            <person name="Floudas D."/>
            <person name="Bentzer J."/>
            <person name="Ahren D."/>
            <person name="Johansson T."/>
            <person name="Persson P."/>
            <person name="Tunlid A."/>
        </authorList>
    </citation>
    <scope>NUCLEOTIDE SEQUENCE [LARGE SCALE GENOMIC DNA]</scope>
    <source>
        <strain evidence="2 3">CBS 406.79</strain>
    </source>
</reference>
<sequence length="156" mass="17621">MSRYGMGWMMSAVRAQTSINTVDVSPREELDRYLKSPLEIPILQEDESQLNVIRWWGHHQDLYPTLSRIARDYLAIQGSATPSERAFSGGALTGTKLRNSVRPEMFQALQILKGAYRNGHISATQQAAQHIVDFMAALDKYDFGDANVDLNDEYNV</sequence>
<organism evidence="2 3">
    <name type="scientific">Collybiopsis confluens</name>
    <dbReference type="NCBI Taxonomy" id="2823264"/>
    <lineage>
        <taxon>Eukaryota</taxon>
        <taxon>Fungi</taxon>
        <taxon>Dikarya</taxon>
        <taxon>Basidiomycota</taxon>
        <taxon>Agaricomycotina</taxon>
        <taxon>Agaricomycetes</taxon>
        <taxon>Agaricomycetidae</taxon>
        <taxon>Agaricales</taxon>
        <taxon>Marasmiineae</taxon>
        <taxon>Omphalotaceae</taxon>
        <taxon>Collybiopsis</taxon>
    </lineage>
</organism>
<evidence type="ECO:0000313" key="2">
    <source>
        <dbReference type="EMBL" id="KAF5375483.1"/>
    </source>
</evidence>
<protein>
    <recommendedName>
        <fullName evidence="1">HAT C-terminal dimerisation domain-containing protein</fullName>
    </recommendedName>
</protein>
<evidence type="ECO:0000313" key="3">
    <source>
        <dbReference type="Proteomes" id="UP000518752"/>
    </source>
</evidence>
<evidence type="ECO:0000259" key="1">
    <source>
        <dbReference type="Pfam" id="PF05699"/>
    </source>
</evidence>
<proteinExistence type="predicted"/>
<dbReference type="GO" id="GO:0046983">
    <property type="term" value="F:protein dimerization activity"/>
    <property type="evidence" value="ECO:0007669"/>
    <property type="project" value="InterPro"/>
</dbReference>
<dbReference type="Pfam" id="PF05699">
    <property type="entry name" value="Dimer_Tnp_hAT"/>
    <property type="match status" value="1"/>
</dbReference>
<accession>A0A8H5H2E0</accession>